<protein>
    <submittedName>
        <fullName evidence="2">Uncharacterized protein</fullName>
    </submittedName>
</protein>
<organism evidence="2 3">
    <name type="scientific">Hibiscus sabdariffa</name>
    <name type="common">roselle</name>
    <dbReference type="NCBI Taxonomy" id="183260"/>
    <lineage>
        <taxon>Eukaryota</taxon>
        <taxon>Viridiplantae</taxon>
        <taxon>Streptophyta</taxon>
        <taxon>Embryophyta</taxon>
        <taxon>Tracheophyta</taxon>
        <taxon>Spermatophyta</taxon>
        <taxon>Magnoliopsida</taxon>
        <taxon>eudicotyledons</taxon>
        <taxon>Gunneridae</taxon>
        <taxon>Pentapetalae</taxon>
        <taxon>rosids</taxon>
        <taxon>malvids</taxon>
        <taxon>Malvales</taxon>
        <taxon>Malvaceae</taxon>
        <taxon>Malvoideae</taxon>
        <taxon>Hibiscus</taxon>
    </lineage>
</organism>
<dbReference type="EMBL" id="JBBPBN010000022">
    <property type="protein sequence ID" value="KAK9011952.1"/>
    <property type="molecule type" value="Genomic_DNA"/>
</dbReference>
<keyword evidence="3" id="KW-1185">Reference proteome</keyword>
<accession>A0ABR2RG88</accession>
<reference evidence="2 3" key="1">
    <citation type="journal article" date="2024" name="G3 (Bethesda)">
        <title>Genome assembly of Hibiscus sabdariffa L. provides insights into metabolisms of medicinal natural products.</title>
        <authorList>
            <person name="Kim T."/>
        </authorList>
    </citation>
    <scope>NUCLEOTIDE SEQUENCE [LARGE SCALE GENOMIC DNA]</scope>
    <source>
        <strain evidence="2">TK-2024</strain>
        <tissue evidence="2">Old leaves</tissue>
    </source>
</reference>
<evidence type="ECO:0000313" key="3">
    <source>
        <dbReference type="Proteomes" id="UP001396334"/>
    </source>
</evidence>
<feature type="compositionally biased region" description="Basic residues" evidence="1">
    <location>
        <begin position="119"/>
        <end position="129"/>
    </location>
</feature>
<dbReference type="Proteomes" id="UP001396334">
    <property type="component" value="Unassembled WGS sequence"/>
</dbReference>
<evidence type="ECO:0000313" key="2">
    <source>
        <dbReference type="EMBL" id="KAK9011952.1"/>
    </source>
</evidence>
<feature type="region of interest" description="Disordered" evidence="1">
    <location>
        <begin position="55"/>
        <end position="129"/>
    </location>
</feature>
<comment type="caution">
    <text evidence="2">The sequence shown here is derived from an EMBL/GenBank/DDBJ whole genome shotgun (WGS) entry which is preliminary data.</text>
</comment>
<gene>
    <name evidence="2" type="ORF">V6N11_040023</name>
</gene>
<proteinExistence type="predicted"/>
<name>A0ABR2RG88_9ROSI</name>
<evidence type="ECO:0000256" key="1">
    <source>
        <dbReference type="SAM" id="MobiDB-lite"/>
    </source>
</evidence>
<sequence length="129" mass="13921">MQNQEAALKSLENQFGQISQVLKSRPSGGFLSDTEVAKGATHEKCKAIPTRNGKVLKTTPKSKQGEITVTNSKVTSNTDIPAQADIPAEAEGDHTDPSATETEQKPLNLKIAEQTNLRKLGHPRHSHKG</sequence>
<feature type="compositionally biased region" description="Polar residues" evidence="1">
    <location>
        <begin position="59"/>
        <end position="80"/>
    </location>
</feature>